<protein>
    <submittedName>
        <fullName evidence="1">Uncharacterized protein</fullName>
    </submittedName>
</protein>
<proteinExistence type="predicted"/>
<dbReference type="STRING" id="1503.CLPU_10c01530"/>
<name>A0A0L0W963_GOTPU</name>
<keyword evidence="2" id="KW-1185">Reference proteome</keyword>
<evidence type="ECO:0000313" key="2">
    <source>
        <dbReference type="Proteomes" id="UP000037267"/>
    </source>
</evidence>
<accession>A0A0L0W963</accession>
<reference evidence="2" key="1">
    <citation type="submission" date="2015-07" db="EMBL/GenBank/DDBJ databases">
        <title>Draft genome sequence of the purine-degrading Gottschalkia purinilyticum DSM 1384 (formerly Clostridium purinilyticum).</title>
        <authorList>
            <person name="Poehlein A."/>
            <person name="Schiel-Bengelsdorf B."/>
            <person name="Bengelsdorf F.R."/>
            <person name="Daniel R."/>
            <person name="Duerre P."/>
        </authorList>
    </citation>
    <scope>NUCLEOTIDE SEQUENCE [LARGE SCALE GENOMIC DNA]</scope>
    <source>
        <strain evidence="2">DSM 1384</strain>
    </source>
</reference>
<comment type="caution">
    <text evidence="1">The sequence shown here is derived from an EMBL/GenBank/DDBJ whole genome shotgun (WGS) entry which is preliminary data.</text>
</comment>
<gene>
    <name evidence="1" type="ORF">CLPU_10c01530</name>
</gene>
<evidence type="ECO:0000313" key="1">
    <source>
        <dbReference type="EMBL" id="KNF08098.1"/>
    </source>
</evidence>
<dbReference type="RefSeq" id="WP_157857725.1">
    <property type="nucleotide sequence ID" value="NZ_LGSS01000010.1"/>
</dbReference>
<dbReference type="Proteomes" id="UP000037267">
    <property type="component" value="Unassembled WGS sequence"/>
</dbReference>
<organism evidence="1 2">
    <name type="scientific">Gottschalkia purinilytica</name>
    <name type="common">Clostridium purinilyticum</name>
    <dbReference type="NCBI Taxonomy" id="1503"/>
    <lineage>
        <taxon>Bacteria</taxon>
        <taxon>Bacillati</taxon>
        <taxon>Bacillota</taxon>
        <taxon>Tissierellia</taxon>
        <taxon>Tissierellales</taxon>
        <taxon>Gottschalkiaceae</taxon>
        <taxon>Gottschalkia</taxon>
    </lineage>
</organism>
<dbReference type="AlphaFoldDB" id="A0A0L0W963"/>
<sequence>MKNTKLDKRDKAVINTYRSYIKHWQTEEQELLSRLKQVRKDIKDYNKYIDEILGEEAV</sequence>
<dbReference type="EMBL" id="LGSS01000010">
    <property type="protein sequence ID" value="KNF08098.1"/>
    <property type="molecule type" value="Genomic_DNA"/>
</dbReference>